<evidence type="ECO:0000256" key="2">
    <source>
        <dbReference type="ARBA" id="ARBA00007840"/>
    </source>
</evidence>
<evidence type="ECO:0000256" key="1">
    <source>
        <dbReference type="ARBA" id="ARBA00001526"/>
    </source>
</evidence>
<evidence type="ECO:0000256" key="5">
    <source>
        <dbReference type="RuleBase" id="RU361140"/>
    </source>
</evidence>
<dbReference type="RefSeq" id="WP_145228093.1">
    <property type="nucleotide sequence ID" value="NZ_CP036343.1"/>
</dbReference>
<dbReference type="AlphaFoldDB" id="A0A517VE81"/>
<name>A0A517VE81_9PLAN</name>
<comment type="similarity">
    <text evidence="2 5">Belongs to the class-C beta-lactamase family.</text>
</comment>
<dbReference type="GO" id="GO:0046677">
    <property type="term" value="P:response to antibiotic"/>
    <property type="evidence" value="ECO:0007669"/>
    <property type="project" value="UniProtKB-UniRule"/>
</dbReference>
<dbReference type="EC" id="3.5.2.6" evidence="5"/>
<dbReference type="InterPro" id="IPR012338">
    <property type="entry name" value="Beta-lactam/transpept-like"/>
</dbReference>
<evidence type="ECO:0000313" key="8">
    <source>
        <dbReference type="Proteomes" id="UP000316855"/>
    </source>
</evidence>
<dbReference type="KEGG" id="gax:Pan161_29710"/>
<dbReference type="GO" id="GO:0030288">
    <property type="term" value="C:outer membrane-bounded periplasmic space"/>
    <property type="evidence" value="ECO:0007669"/>
    <property type="project" value="InterPro"/>
</dbReference>
<dbReference type="Proteomes" id="UP000316855">
    <property type="component" value="Chromosome"/>
</dbReference>
<gene>
    <name evidence="7" type="primary">ampC</name>
    <name evidence="7" type="ORF">Pan161_29710</name>
</gene>
<dbReference type="SUPFAM" id="SSF56601">
    <property type="entry name" value="beta-lactamase/transpeptidase-like"/>
    <property type="match status" value="1"/>
</dbReference>
<evidence type="ECO:0000256" key="3">
    <source>
        <dbReference type="ARBA" id="ARBA00022801"/>
    </source>
</evidence>
<reference evidence="7 8" key="1">
    <citation type="submission" date="2019-02" db="EMBL/GenBank/DDBJ databases">
        <title>Deep-cultivation of Planctomycetes and their phenomic and genomic characterization uncovers novel biology.</title>
        <authorList>
            <person name="Wiegand S."/>
            <person name="Jogler M."/>
            <person name="Boedeker C."/>
            <person name="Pinto D."/>
            <person name="Vollmers J."/>
            <person name="Rivas-Marin E."/>
            <person name="Kohn T."/>
            <person name="Peeters S.H."/>
            <person name="Heuer A."/>
            <person name="Rast P."/>
            <person name="Oberbeckmann S."/>
            <person name="Bunk B."/>
            <person name="Jeske O."/>
            <person name="Meyerdierks A."/>
            <person name="Storesund J.E."/>
            <person name="Kallscheuer N."/>
            <person name="Luecker S."/>
            <person name="Lage O.M."/>
            <person name="Pohl T."/>
            <person name="Merkel B.J."/>
            <person name="Hornburger P."/>
            <person name="Mueller R.-W."/>
            <person name="Bruemmer F."/>
            <person name="Labrenz M."/>
            <person name="Spormann A.M."/>
            <person name="Op den Camp H."/>
            <person name="Overmann J."/>
            <person name="Amann R."/>
            <person name="Jetten M.S.M."/>
            <person name="Mascher T."/>
            <person name="Medema M.H."/>
            <person name="Devos D.P."/>
            <person name="Kaster A.-K."/>
            <person name="Ovreas L."/>
            <person name="Rohde M."/>
            <person name="Galperin M.Y."/>
            <person name="Jogler C."/>
        </authorList>
    </citation>
    <scope>NUCLEOTIDE SEQUENCE [LARGE SCALE GENOMIC DNA]</scope>
    <source>
        <strain evidence="7 8">Pan161</strain>
    </source>
</reference>
<dbReference type="PANTHER" id="PTHR46825">
    <property type="entry name" value="D-ALANYL-D-ALANINE-CARBOXYPEPTIDASE/ENDOPEPTIDASE AMPH"/>
    <property type="match status" value="1"/>
</dbReference>
<evidence type="ECO:0000256" key="4">
    <source>
        <dbReference type="ARBA" id="ARBA00023251"/>
    </source>
</evidence>
<dbReference type="OrthoDB" id="9803467at2"/>
<dbReference type="PROSITE" id="PS00336">
    <property type="entry name" value="BETA_LACTAMASE_C"/>
    <property type="match status" value="1"/>
</dbReference>
<keyword evidence="4 5" id="KW-0046">Antibiotic resistance</keyword>
<dbReference type="GO" id="GO:0017001">
    <property type="term" value="P:antibiotic catabolic process"/>
    <property type="evidence" value="ECO:0007669"/>
    <property type="project" value="InterPro"/>
</dbReference>
<comment type="catalytic activity">
    <reaction evidence="1 5">
        <text>a beta-lactam + H2O = a substituted beta-amino acid</text>
        <dbReference type="Rhea" id="RHEA:20401"/>
        <dbReference type="ChEBI" id="CHEBI:15377"/>
        <dbReference type="ChEBI" id="CHEBI:35627"/>
        <dbReference type="ChEBI" id="CHEBI:140347"/>
        <dbReference type="EC" id="3.5.2.6"/>
    </reaction>
</comment>
<dbReference type="EMBL" id="CP036343">
    <property type="protein sequence ID" value="QDT91314.1"/>
    <property type="molecule type" value="Genomic_DNA"/>
</dbReference>
<dbReference type="PANTHER" id="PTHR46825:SF9">
    <property type="entry name" value="BETA-LACTAMASE-RELATED DOMAIN-CONTAINING PROTEIN"/>
    <property type="match status" value="1"/>
</dbReference>
<feature type="domain" description="Beta-lactamase-related" evidence="6">
    <location>
        <begin position="38"/>
        <end position="351"/>
    </location>
</feature>
<dbReference type="InterPro" id="IPR001466">
    <property type="entry name" value="Beta-lactam-related"/>
</dbReference>
<dbReference type="GO" id="GO:0008800">
    <property type="term" value="F:beta-lactamase activity"/>
    <property type="evidence" value="ECO:0007669"/>
    <property type="project" value="UniProtKB-UniRule"/>
</dbReference>
<accession>A0A517VE81</accession>
<keyword evidence="3 5" id="KW-0378">Hydrolase</keyword>
<proteinExistence type="inferred from homology"/>
<protein>
    <recommendedName>
        <fullName evidence="5">Beta-lactamase</fullName>
        <ecNumber evidence="5">3.5.2.6</ecNumber>
    </recommendedName>
</protein>
<evidence type="ECO:0000259" key="6">
    <source>
        <dbReference type="Pfam" id="PF00144"/>
    </source>
</evidence>
<evidence type="ECO:0000313" key="7">
    <source>
        <dbReference type="EMBL" id="QDT91314.1"/>
    </source>
</evidence>
<sequence>MNAQRCTLILLLLVVNLWVALPTALSQNLTDEWVTQAAEPLIEKRVVDGLSIGYIEGKHSGMVHLGSASRAGKKADDLTVYELGSISKVFTGLMLADAVVRGEIDLNAAVDVTNPTGIRLPSRDGRSIKWIDLSTHRAGLPRLPGNLQPTDLTNPYRDYDSKKAAAFLNQYPLPRSPGASQEYSNLGASVLGYLVAQQAGLSYQQLLRKRIAKPLQMTDCSVSLSQDQTARLATPHDRFGSATQPWTFSDLPGAGGIHATMRDMLRFAQAQLTPPAGKTGEAIELAWKQQRDADASGPAMGLGWVIAGDGQTRWHNGQTGGSHSALFINRKLNCAVIVLCNTAVLKEVDQLAMQLVLKAAGQEIKSEPGKTSASESNDLAIDAKHRRRLVGRYQLTPNFIFTVSDRDGHLMVAITNQPTQEVFPDSPARWSYRSVDATLEFNLSKTGPAKSLILHQNGAKQTAYRIK</sequence>
<organism evidence="7 8">
    <name type="scientific">Gimesia algae</name>
    <dbReference type="NCBI Taxonomy" id="2527971"/>
    <lineage>
        <taxon>Bacteria</taxon>
        <taxon>Pseudomonadati</taxon>
        <taxon>Planctomycetota</taxon>
        <taxon>Planctomycetia</taxon>
        <taxon>Planctomycetales</taxon>
        <taxon>Planctomycetaceae</taxon>
        <taxon>Gimesia</taxon>
    </lineage>
</organism>
<keyword evidence="8" id="KW-1185">Reference proteome</keyword>
<dbReference type="InterPro" id="IPR050491">
    <property type="entry name" value="AmpC-like"/>
</dbReference>
<dbReference type="Gene3D" id="3.40.710.10">
    <property type="entry name" value="DD-peptidase/beta-lactamase superfamily"/>
    <property type="match status" value="1"/>
</dbReference>
<dbReference type="Pfam" id="PF00144">
    <property type="entry name" value="Beta-lactamase"/>
    <property type="match status" value="1"/>
</dbReference>
<dbReference type="InterPro" id="IPR001586">
    <property type="entry name" value="Beta-lactam_class-C_AS"/>
</dbReference>